<evidence type="ECO:0000313" key="2">
    <source>
        <dbReference type="Proteomes" id="UP000054538"/>
    </source>
</evidence>
<dbReference type="AlphaFoldDB" id="A0A0D0DWZ8"/>
<accession>A0A0D0DWZ8</accession>
<dbReference type="OrthoDB" id="3270520at2759"/>
<name>A0A0D0DWZ8_9AGAM</name>
<dbReference type="EMBL" id="KN824846">
    <property type="protein sequence ID" value="KIK99948.1"/>
    <property type="molecule type" value="Genomic_DNA"/>
</dbReference>
<organism evidence="1 2">
    <name type="scientific">Paxillus rubicundulus Ve08.2h10</name>
    <dbReference type="NCBI Taxonomy" id="930991"/>
    <lineage>
        <taxon>Eukaryota</taxon>
        <taxon>Fungi</taxon>
        <taxon>Dikarya</taxon>
        <taxon>Basidiomycota</taxon>
        <taxon>Agaricomycotina</taxon>
        <taxon>Agaricomycetes</taxon>
        <taxon>Agaricomycetidae</taxon>
        <taxon>Boletales</taxon>
        <taxon>Paxilineae</taxon>
        <taxon>Paxillaceae</taxon>
        <taxon>Paxillus</taxon>
    </lineage>
</organism>
<protein>
    <submittedName>
        <fullName evidence="1">Uncharacterized protein</fullName>
    </submittedName>
</protein>
<gene>
    <name evidence="1" type="ORF">PAXRUDRAFT_95838</name>
</gene>
<sequence length="60" mass="7121">AVLTRWMSHYLALRQLMELKSPLTVMAEQEFTERKIITGEVKSRVKAEKMLKLIKNPTFW</sequence>
<dbReference type="InParanoid" id="A0A0D0DWZ8"/>
<dbReference type="Proteomes" id="UP000054538">
    <property type="component" value="Unassembled WGS sequence"/>
</dbReference>
<proteinExistence type="predicted"/>
<evidence type="ECO:0000313" key="1">
    <source>
        <dbReference type="EMBL" id="KIK99948.1"/>
    </source>
</evidence>
<reference evidence="2" key="2">
    <citation type="submission" date="2015-01" db="EMBL/GenBank/DDBJ databases">
        <title>Evolutionary Origins and Diversification of the Mycorrhizal Mutualists.</title>
        <authorList>
            <consortium name="DOE Joint Genome Institute"/>
            <consortium name="Mycorrhizal Genomics Consortium"/>
            <person name="Kohler A."/>
            <person name="Kuo A."/>
            <person name="Nagy L.G."/>
            <person name="Floudas D."/>
            <person name="Copeland A."/>
            <person name="Barry K.W."/>
            <person name="Cichocki N."/>
            <person name="Veneault-Fourrey C."/>
            <person name="LaButti K."/>
            <person name="Lindquist E.A."/>
            <person name="Lipzen A."/>
            <person name="Lundell T."/>
            <person name="Morin E."/>
            <person name="Murat C."/>
            <person name="Riley R."/>
            <person name="Ohm R."/>
            <person name="Sun H."/>
            <person name="Tunlid A."/>
            <person name="Henrissat B."/>
            <person name="Grigoriev I.V."/>
            <person name="Hibbett D.S."/>
            <person name="Martin F."/>
        </authorList>
    </citation>
    <scope>NUCLEOTIDE SEQUENCE [LARGE SCALE GENOMIC DNA]</scope>
    <source>
        <strain evidence="2">Ve08.2h10</strain>
    </source>
</reference>
<reference evidence="1 2" key="1">
    <citation type="submission" date="2014-04" db="EMBL/GenBank/DDBJ databases">
        <authorList>
            <consortium name="DOE Joint Genome Institute"/>
            <person name="Kuo A."/>
            <person name="Kohler A."/>
            <person name="Jargeat P."/>
            <person name="Nagy L.G."/>
            <person name="Floudas D."/>
            <person name="Copeland A."/>
            <person name="Barry K.W."/>
            <person name="Cichocki N."/>
            <person name="Veneault-Fourrey C."/>
            <person name="LaButti K."/>
            <person name="Lindquist E.A."/>
            <person name="Lipzen A."/>
            <person name="Lundell T."/>
            <person name="Morin E."/>
            <person name="Murat C."/>
            <person name="Sun H."/>
            <person name="Tunlid A."/>
            <person name="Henrissat B."/>
            <person name="Grigoriev I.V."/>
            <person name="Hibbett D.S."/>
            <person name="Martin F."/>
            <person name="Nordberg H.P."/>
            <person name="Cantor M.N."/>
            <person name="Hua S.X."/>
        </authorList>
    </citation>
    <scope>NUCLEOTIDE SEQUENCE [LARGE SCALE GENOMIC DNA]</scope>
    <source>
        <strain evidence="1 2">Ve08.2h10</strain>
    </source>
</reference>
<keyword evidence="2" id="KW-1185">Reference proteome</keyword>
<feature type="non-terminal residue" evidence="1">
    <location>
        <position position="60"/>
    </location>
</feature>
<feature type="non-terminal residue" evidence="1">
    <location>
        <position position="1"/>
    </location>
</feature>
<dbReference type="HOGENOM" id="CLU_204942_0_0_1"/>